<accession>A0ABS9BWB0</accession>
<dbReference type="RefSeq" id="WP_234862253.1">
    <property type="nucleotide sequence ID" value="NZ_JAKEVZ010000011.1"/>
</dbReference>
<dbReference type="EMBL" id="JAKEVZ010000011">
    <property type="protein sequence ID" value="MCF1752357.1"/>
    <property type="molecule type" value="Genomic_DNA"/>
</dbReference>
<proteinExistence type="predicted"/>
<dbReference type="Proteomes" id="UP001201449">
    <property type="component" value="Unassembled WGS sequence"/>
</dbReference>
<reference evidence="1 2" key="1">
    <citation type="submission" date="2022-01" db="EMBL/GenBank/DDBJ databases">
        <title>Mariniradius saccharolyticus sp. nov., isolated from sediment of a river.</title>
        <authorList>
            <person name="Liu H."/>
        </authorList>
    </citation>
    <scope>NUCLEOTIDE SEQUENCE [LARGE SCALE GENOMIC DNA]</scope>
    <source>
        <strain evidence="1 2">RY-2</strain>
    </source>
</reference>
<gene>
    <name evidence="1" type="ORF">L0U89_14935</name>
</gene>
<protein>
    <submittedName>
        <fullName evidence="1">Uncharacterized protein</fullName>
    </submittedName>
</protein>
<sequence length="55" mass="6213">MSRDRAYNNLGGMFMKSTQPQIPVLPNLPTSQSPIRQNKKAGRFSCRLFVNVMSV</sequence>
<keyword evidence="2" id="KW-1185">Reference proteome</keyword>
<organism evidence="1 2">
    <name type="scientific">Mariniradius sediminis</name>
    <dbReference type="NCBI Taxonomy" id="2909237"/>
    <lineage>
        <taxon>Bacteria</taxon>
        <taxon>Pseudomonadati</taxon>
        <taxon>Bacteroidota</taxon>
        <taxon>Cytophagia</taxon>
        <taxon>Cytophagales</taxon>
        <taxon>Cyclobacteriaceae</taxon>
        <taxon>Mariniradius</taxon>
    </lineage>
</organism>
<comment type="caution">
    <text evidence="1">The sequence shown here is derived from an EMBL/GenBank/DDBJ whole genome shotgun (WGS) entry which is preliminary data.</text>
</comment>
<evidence type="ECO:0000313" key="1">
    <source>
        <dbReference type="EMBL" id="MCF1752357.1"/>
    </source>
</evidence>
<evidence type="ECO:0000313" key="2">
    <source>
        <dbReference type="Proteomes" id="UP001201449"/>
    </source>
</evidence>
<name>A0ABS9BWB0_9BACT</name>